<gene>
    <name evidence="1" type="ORF">BHM03_00025937</name>
</gene>
<evidence type="ECO:0000313" key="1">
    <source>
        <dbReference type="EMBL" id="RZR73586.1"/>
    </source>
</evidence>
<organism evidence="1">
    <name type="scientific">Ensete ventricosum</name>
    <name type="common">Abyssinian banana</name>
    <name type="synonym">Musa ensete</name>
    <dbReference type="NCBI Taxonomy" id="4639"/>
    <lineage>
        <taxon>Eukaryota</taxon>
        <taxon>Viridiplantae</taxon>
        <taxon>Streptophyta</taxon>
        <taxon>Embryophyta</taxon>
        <taxon>Tracheophyta</taxon>
        <taxon>Spermatophyta</taxon>
        <taxon>Magnoliopsida</taxon>
        <taxon>Liliopsida</taxon>
        <taxon>Zingiberales</taxon>
        <taxon>Musaceae</taxon>
        <taxon>Ensete</taxon>
    </lineage>
</organism>
<reference evidence="1" key="1">
    <citation type="journal article" date="2018" name="Data Brief">
        <title>Genome sequence data from 17 accessions of Ensete ventricosum, a staple food crop for millions in Ethiopia.</title>
        <authorList>
            <person name="Yemataw Z."/>
            <person name="Muzemil S."/>
            <person name="Ambachew D."/>
            <person name="Tripathi L."/>
            <person name="Tesfaye K."/>
            <person name="Chala A."/>
            <person name="Farbos A."/>
            <person name="O'Neill P."/>
            <person name="Moore K."/>
            <person name="Grant M."/>
            <person name="Studholme D.J."/>
        </authorList>
    </citation>
    <scope>NUCLEOTIDE SEQUENCE [LARGE SCALE GENOMIC DNA]</scope>
    <source>
        <tissue evidence="1">Leaf</tissue>
    </source>
</reference>
<dbReference type="Proteomes" id="UP000290560">
    <property type="component" value="Unassembled WGS sequence"/>
</dbReference>
<accession>A0A445MHB2</accession>
<proteinExistence type="predicted"/>
<dbReference type="AlphaFoldDB" id="A0A445MHB2"/>
<protein>
    <submittedName>
        <fullName evidence="1">Uncharacterized protein</fullName>
    </submittedName>
</protein>
<dbReference type="EMBL" id="KV875959">
    <property type="protein sequence ID" value="RZR73586.1"/>
    <property type="molecule type" value="Genomic_DNA"/>
</dbReference>
<sequence length="94" mass="10429">MELEAEALAILVMCNRPNEGGLVLKFDLEEALARDGEVEDLPLTGDDQVAKDEDVLPCSPESSFGMYGHQLSIVRGQQALNLVEWVHLCFTIRQ</sequence>
<name>A0A445MHB2_ENSVE</name>